<dbReference type="Gene3D" id="3.30.450.40">
    <property type="match status" value="1"/>
</dbReference>
<feature type="compositionally biased region" description="Low complexity" evidence="5">
    <location>
        <begin position="1545"/>
        <end position="1554"/>
    </location>
</feature>
<dbReference type="SUPFAM" id="SSF55874">
    <property type="entry name" value="ATPase domain of HSP90 chaperone/DNA topoisomerase II/histidine kinase"/>
    <property type="match status" value="1"/>
</dbReference>
<dbReference type="InterPro" id="IPR003594">
    <property type="entry name" value="HATPase_dom"/>
</dbReference>
<feature type="region of interest" description="Disordered" evidence="5">
    <location>
        <begin position="1540"/>
        <end position="1562"/>
    </location>
</feature>
<dbReference type="InterPro" id="IPR005467">
    <property type="entry name" value="His_kinase_dom"/>
</dbReference>
<dbReference type="SMART" id="SM00387">
    <property type="entry name" value="HATPase_c"/>
    <property type="match status" value="1"/>
</dbReference>
<dbReference type="SUPFAM" id="SSF55781">
    <property type="entry name" value="GAF domain-like"/>
    <property type="match status" value="1"/>
</dbReference>
<dbReference type="InterPro" id="IPR050956">
    <property type="entry name" value="2C_system_His_kinase"/>
</dbReference>
<reference evidence="8" key="1">
    <citation type="submission" date="2022-10" db="EMBL/GenBank/DDBJ databases">
        <title>Culturing micro-colonial fungi from biological soil crusts in the Mojave desert and describing Neophaeococcomyces mojavensis, and introducing the new genera and species Taxawa tesnikishii.</title>
        <authorList>
            <person name="Kurbessoian T."/>
            <person name="Stajich J.E."/>
        </authorList>
    </citation>
    <scope>NUCLEOTIDE SEQUENCE</scope>
    <source>
        <strain evidence="8">TK_1</strain>
    </source>
</reference>
<dbReference type="InterPro" id="IPR004358">
    <property type="entry name" value="Sig_transdc_His_kin-like_C"/>
</dbReference>
<dbReference type="CDD" id="cd17546">
    <property type="entry name" value="REC_hyHK_CKI1_RcsC-like"/>
    <property type="match status" value="1"/>
</dbReference>
<feature type="domain" description="Histidine kinase" evidence="6">
    <location>
        <begin position="781"/>
        <end position="1059"/>
    </location>
</feature>
<name>A0ABQ9NF41_9PEZI</name>
<keyword evidence="9" id="KW-1185">Reference proteome</keyword>
<dbReference type="CDD" id="cd00082">
    <property type="entry name" value="HisKA"/>
    <property type="match status" value="1"/>
</dbReference>
<dbReference type="InterPro" id="IPR029016">
    <property type="entry name" value="GAF-like_dom_sf"/>
</dbReference>
<evidence type="ECO:0008006" key="10">
    <source>
        <dbReference type="Google" id="ProtNLM"/>
    </source>
</evidence>
<feature type="modified residue" description="4-aspartylphosphate" evidence="4">
    <location>
        <position position="1459"/>
    </location>
</feature>
<feature type="region of interest" description="Disordered" evidence="5">
    <location>
        <begin position="1061"/>
        <end position="1087"/>
    </location>
</feature>
<feature type="compositionally biased region" description="Basic and acidic residues" evidence="5">
    <location>
        <begin position="581"/>
        <end position="593"/>
    </location>
</feature>
<protein>
    <recommendedName>
        <fullName evidence="10">Histidine kinase</fullName>
    </recommendedName>
</protein>
<feature type="region of interest" description="Disordered" evidence="5">
    <location>
        <begin position="675"/>
        <end position="700"/>
    </location>
</feature>
<dbReference type="PROSITE" id="PS50109">
    <property type="entry name" value="HIS_KIN"/>
    <property type="match status" value="1"/>
</dbReference>
<feature type="region of interest" description="Disordered" evidence="5">
    <location>
        <begin position="1289"/>
        <end position="1314"/>
    </location>
</feature>
<evidence type="ECO:0000313" key="8">
    <source>
        <dbReference type="EMBL" id="KAJ9654977.1"/>
    </source>
</evidence>
<sequence length="1562" mass="169437">MKSIRKCNLQIIATSRMLGGSDPRIAPTDSALRDKVARNLREMEKIRDLRLQVQAIGNPLWNPLWVWYHTAQLFKDMEEPRFQGIFFCLDSWSPGENRLVRDKEGQWEWRCPVDHFISKDCGRKQAIREFCATLRVNTPRLFESLATRNVGVAPSDLGSGTPSLERVAAALHGFLALSEALANAALHHADHNVALSTSFRTALMEQLATGAIHLLAQQSSGSTMAAGTEATDNGVHAAAAVDGTRARELYKYYQPARDFISASQSSSPDTVLTAHAQLVAWRLNTQRALISLCDRDTQYFIGEGSKTLSLDDTTKSDDPTDALWAGCVSVPKAGRLCEYTIQTHPPPDGGPAYFEVLDCSKDERFSKLPFVSGAPGFRYYVGVPIRTKRGVNIGSLFAIDDKVREPLSESKLSFLSVMADNIMTHLETAKERDERKRALHMNMCLAAFVDPEHQIRKRKRACRSRNGSESQNQQHPTASNVANAGFGSPPLQSNRSTHGAASATGSIKHNETEESSVNESEAEDSTTARIGDNAHLETFKRASDLLRDSLFLHEGGGVVFMDSTAVPRLDPREQTGAYFHTSDEGNERQRRGSLDSVRGKPTSTSAKTRKRASQGGSRSARPPADILALSHGTSTVDGQQGDQAPDFTPLAAADVAKLIRRYPHGKLFTFDVDDRSSPSSGEDYVYGYSTSKPKRKPPSQTETQLLLKHFHGARQIMFFPLWDSVSFRWSAFFAYNTSDFRTLTHNPDFLYCIAFCNCVMTEVARIATLAADQQKSDFIGSISHELRSPLHGILASCEFLADTDCNSFQRSLVDTADSCARTLLDTINMVLDYSRINAFERNVKKARKSRRELSATSAGANMSSLNIYGNVDLATLTEEVVEGIATGQVFKDFTSADVTDLAPSAAGHGMISKVPMQSNVEMILDISPRAWTFVTQPGAFRRIVMNLFGNALKYTKAGFIILKLVADELGSEQLTGKQQRDGVTTQVTLTITDSGQGISPEYMRTNLFTPFSQESSINPGTGLGLSLVRQLVNMLNGEIKVHSTLGVGTEVVVTLPMAKSAPSLGSSGSSSTPSSAGSTVERTKDDSISIVKENAQGRIVTLFFPKHSDDNPAQMESARSLQKCLKTCLSGWLDLPVAETWLPSSLDIVVVNEADIPALLSAKPQALDSGSGLSVLVLSTNASRHITTKISGGAANVDYVSKPIGPIKLARALRRLYEKQETQDGQANGGAQKPEATAEEATVQGMAADVPSGPMVDEVVQAIEKVTLRSSDGESPDIPIIRHGSIIASEESSNAQMALEPPGLSEHSDSTGPKEEFPFPMKQQLGAEGIISPVIKPADLEVPGHRPPLNFRRTLSPTVSEMRIHEPSHAAPMTRAGADVAVAIPTSLAAAAPQAPLSRSPRLLLVDDNKVNLRLLHTFMRKRRYADIYTAEDGVQAVNVFRDLIASDPPAPPGVCFMDVTMPLMNGFEATREIRDIEAQHRAALPAMQTPAPCLIVALTGLASSRDQSEAFTSGMDLYMTKPVSFREVGGILDNWEANGGAGAPGVPHGAVTGQDATNTPA</sequence>
<keyword evidence="2" id="KW-0808">Transferase</keyword>
<dbReference type="InterPro" id="IPR003018">
    <property type="entry name" value="GAF"/>
</dbReference>
<comment type="caution">
    <text evidence="8">The sequence shown here is derived from an EMBL/GenBank/DDBJ whole genome shotgun (WGS) entry which is preliminary data.</text>
</comment>
<dbReference type="SUPFAM" id="SSF47384">
    <property type="entry name" value="Homodimeric domain of signal transducing histidine kinase"/>
    <property type="match status" value="1"/>
</dbReference>
<feature type="compositionally biased region" description="Polar residues" evidence="5">
    <location>
        <begin position="490"/>
        <end position="507"/>
    </location>
</feature>
<keyword evidence="3" id="KW-0418">Kinase</keyword>
<dbReference type="Proteomes" id="UP001172684">
    <property type="component" value="Unassembled WGS sequence"/>
</dbReference>
<dbReference type="Pfam" id="PF02518">
    <property type="entry name" value="HATPase_c"/>
    <property type="match status" value="1"/>
</dbReference>
<dbReference type="Gene3D" id="3.40.50.2300">
    <property type="match status" value="1"/>
</dbReference>
<keyword evidence="1 4" id="KW-0597">Phosphoprotein</keyword>
<dbReference type="Gene3D" id="1.10.287.130">
    <property type="match status" value="1"/>
</dbReference>
<feature type="region of interest" description="Disordered" evidence="5">
    <location>
        <begin position="456"/>
        <end position="529"/>
    </location>
</feature>
<evidence type="ECO:0000256" key="2">
    <source>
        <dbReference type="ARBA" id="ARBA00022679"/>
    </source>
</evidence>
<dbReference type="PRINTS" id="PR00344">
    <property type="entry name" value="BCTRLSENSOR"/>
</dbReference>
<dbReference type="InterPro" id="IPR011006">
    <property type="entry name" value="CheY-like_superfamily"/>
</dbReference>
<dbReference type="InterPro" id="IPR036890">
    <property type="entry name" value="HATPase_C_sf"/>
</dbReference>
<feature type="region of interest" description="Disordered" evidence="5">
    <location>
        <begin position="1220"/>
        <end position="1243"/>
    </location>
</feature>
<dbReference type="Pfam" id="PF00512">
    <property type="entry name" value="HisKA"/>
    <property type="match status" value="1"/>
</dbReference>
<dbReference type="SMART" id="SM00448">
    <property type="entry name" value="REC"/>
    <property type="match status" value="1"/>
</dbReference>
<dbReference type="InterPro" id="IPR036097">
    <property type="entry name" value="HisK_dim/P_sf"/>
</dbReference>
<evidence type="ECO:0000256" key="4">
    <source>
        <dbReference type="PROSITE-ProRule" id="PRU00169"/>
    </source>
</evidence>
<dbReference type="PROSITE" id="PS50110">
    <property type="entry name" value="RESPONSE_REGULATORY"/>
    <property type="match status" value="1"/>
</dbReference>
<evidence type="ECO:0000256" key="1">
    <source>
        <dbReference type="ARBA" id="ARBA00022553"/>
    </source>
</evidence>
<evidence type="ECO:0000256" key="5">
    <source>
        <dbReference type="SAM" id="MobiDB-lite"/>
    </source>
</evidence>
<proteinExistence type="predicted"/>
<dbReference type="InterPro" id="IPR001789">
    <property type="entry name" value="Sig_transdc_resp-reg_receiver"/>
</dbReference>
<evidence type="ECO:0000259" key="6">
    <source>
        <dbReference type="PROSITE" id="PS50109"/>
    </source>
</evidence>
<dbReference type="EMBL" id="JAPDRL010000201">
    <property type="protein sequence ID" value="KAJ9654977.1"/>
    <property type="molecule type" value="Genomic_DNA"/>
</dbReference>
<dbReference type="SMART" id="SM00388">
    <property type="entry name" value="HisKA"/>
    <property type="match status" value="1"/>
</dbReference>
<dbReference type="SUPFAM" id="SSF52172">
    <property type="entry name" value="CheY-like"/>
    <property type="match status" value="1"/>
</dbReference>
<evidence type="ECO:0000313" key="9">
    <source>
        <dbReference type="Proteomes" id="UP001172684"/>
    </source>
</evidence>
<feature type="compositionally biased region" description="Polar residues" evidence="5">
    <location>
        <begin position="465"/>
        <end position="482"/>
    </location>
</feature>
<evidence type="ECO:0000259" key="7">
    <source>
        <dbReference type="PROSITE" id="PS50110"/>
    </source>
</evidence>
<feature type="region of interest" description="Disordered" evidence="5">
    <location>
        <begin position="576"/>
        <end position="624"/>
    </location>
</feature>
<dbReference type="Pfam" id="PF00072">
    <property type="entry name" value="Response_reg"/>
    <property type="match status" value="1"/>
</dbReference>
<feature type="compositionally biased region" description="Acidic residues" evidence="5">
    <location>
        <begin position="513"/>
        <end position="524"/>
    </location>
</feature>
<dbReference type="Gene3D" id="3.30.565.10">
    <property type="entry name" value="Histidine kinase-like ATPase, C-terminal domain"/>
    <property type="match status" value="1"/>
</dbReference>
<dbReference type="InterPro" id="IPR003661">
    <property type="entry name" value="HisK_dim/P_dom"/>
</dbReference>
<evidence type="ECO:0000256" key="3">
    <source>
        <dbReference type="ARBA" id="ARBA00022777"/>
    </source>
</evidence>
<dbReference type="Pfam" id="PF01590">
    <property type="entry name" value="GAF"/>
    <property type="match status" value="1"/>
</dbReference>
<gene>
    <name evidence="8" type="ORF">H2201_008903</name>
</gene>
<dbReference type="PANTHER" id="PTHR43719:SF11">
    <property type="entry name" value="HISTIDINE KINASE_RESPONSE REGULATOR, PUTATIVE-RELATED"/>
    <property type="match status" value="1"/>
</dbReference>
<feature type="domain" description="Response regulatory" evidence="7">
    <location>
        <begin position="1402"/>
        <end position="1537"/>
    </location>
</feature>
<dbReference type="PANTHER" id="PTHR43719">
    <property type="entry name" value="TWO-COMPONENT HISTIDINE KINASE"/>
    <property type="match status" value="1"/>
</dbReference>
<feature type="compositionally biased region" description="Low complexity" evidence="5">
    <location>
        <begin position="1061"/>
        <end position="1079"/>
    </location>
</feature>
<organism evidence="8 9">
    <name type="scientific">Coniosporium apollinis</name>
    <dbReference type="NCBI Taxonomy" id="61459"/>
    <lineage>
        <taxon>Eukaryota</taxon>
        <taxon>Fungi</taxon>
        <taxon>Dikarya</taxon>
        <taxon>Ascomycota</taxon>
        <taxon>Pezizomycotina</taxon>
        <taxon>Dothideomycetes</taxon>
        <taxon>Dothideomycetes incertae sedis</taxon>
        <taxon>Coniosporium</taxon>
    </lineage>
</organism>
<accession>A0ABQ9NF41</accession>